<accession>A0A9W4I844</accession>
<dbReference type="AlphaFoldDB" id="A0A9W4I844"/>
<dbReference type="SUPFAM" id="SSF56601">
    <property type="entry name" value="beta-lactamase/transpeptidase-like"/>
    <property type="match status" value="1"/>
</dbReference>
<dbReference type="OrthoDB" id="3352408at2759"/>
<name>A0A9W4I844_9EURO</name>
<gene>
    <name evidence="1" type="ORF">PSALAMII_LOCUS356</name>
</gene>
<organism evidence="1 2">
    <name type="scientific">Penicillium salamii</name>
    <dbReference type="NCBI Taxonomy" id="1612424"/>
    <lineage>
        <taxon>Eukaryota</taxon>
        <taxon>Fungi</taxon>
        <taxon>Dikarya</taxon>
        <taxon>Ascomycota</taxon>
        <taxon>Pezizomycotina</taxon>
        <taxon>Eurotiomycetes</taxon>
        <taxon>Eurotiomycetidae</taxon>
        <taxon>Eurotiales</taxon>
        <taxon>Aspergillaceae</taxon>
        <taxon>Penicillium</taxon>
    </lineage>
</organism>
<evidence type="ECO:0000313" key="1">
    <source>
        <dbReference type="EMBL" id="CAG8234687.1"/>
    </source>
</evidence>
<dbReference type="InterPro" id="IPR012338">
    <property type="entry name" value="Beta-lactam/transpept-like"/>
</dbReference>
<dbReference type="Proteomes" id="UP001152592">
    <property type="component" value="Unassembled WGS sequence"/>
</dbReference>
<dbReference type="Gene3D" id="3.40.710.10">
    <property type="entry name" value="DD-peptidase/beta-lactamase superfamily"/>
    <property type="match status" value="1"/>
</dbReference>
<sequence length="201" mass="22514">MYTLLGEIIKRVTHQSWGEVLQSRVLSMVGLSETTVLGPEIPAESIALPYVVIDDKNQWRIGDLELKDGQLMSLVGGIRSMSVSSPSWRTPPFILNAGSRRSQHRSRSLAQECVHQARDDIRQSSAVSHGWLVLTEEYIPTRSNVHDMLKWGNAIMSSVNGDTDYPLHDISKILFGHTFINKSFTFDQLYTLGFGKVTLLA</sequence>
<proteinExistence type="predicted"/>
<evidence type="ECO:0000313" key="2">
    <source>
        <dbReference type="Proteomes" id="UP001152592"/>
    </source>
</evidence>
<comment type="caution">
    <text evidence="1">The sequence shown here is derived from an EMBL/GenBank/DDBJ whole genome shotgun (WGS) entry which is preliminary data.</text>
</comment>
<protein>
    <submittedName>
        <fullName evidence="1">Uncharacterized protein</fullName>
    </submittedName>
</protein>
<reference evidence="1" key="1">
    <citation type="submission" date="2021-07" db="EMBL/GenBank/DDBJ databases">
        <authorList>
            <person name="Branca A.L. A."/>
        </authorList>
    </citation>
    <scope>NUCLEOTIDE SEQUENCE</scope>
</reference>
<dbReference type="EMBL" id="CAJVPD010000014">
    <property type="protein sequence ID" value="CAG8234687.1"/>
    <property type="molecule type" value="Genomic_DNA"/>
</dbReference>